<protein>
    <submittedName>
        <fullName evidence="2">Uncharacterized protein</fullName>
    </submittedName>
</protein>
<feature type="transmembrane region" description="Helical" evidence="1">
    <location>
        <begin position="52"/>
        <end position="75"/>
    </location>
</feature>
<keyword evidence="1" id="KW-1133">Transmembrane helix</keyword>
<reference evidence="2 3" key="1">
    <citation type="journal article" date="2021" name="Elife">
        <title>Chloroplast acquisition without the gene transfer in kleptoplastic sea slugs, Plakobranchus ocellatus.</title>
        <authorList>
            <person name="Maeda T."/>
            <person name="Takahashi S."/>
            <person name="Yoshida T."/>
            <person name="Shimamura S."/>
            <person name="Takaki Y."/>
            <person name="Nagai Y."/>
            <person name="Toyoda A."/>
            <person name="Suzuki Y."/>
            <person name="Arimoto A."/>
            <person name="Ishii H."/>
            <person name="Satoh N."/>
            <person name="Nishiyama T."/>
            <person name="Hasebe M."/>
            <person name="Maruyama T."/>
            <person name="Minagawa J."/>
            <person name="Obokata J."/>
            <person name="Shigenobu S."/>
        </authorList>
    </citation>
    <scope>NUCLEOTIDE SEQUENCE [LARGE SCALE GENOMIC DNA]</scope>
</reference>
<dbReference type="AlphaFoldDB" id="A0AAV4A0Q3"/>
<keyword evidence="3" id="KW-1185">Reference proteome</keyword>
<organism evidence="2 3">
    <name type="scientific">Plakobranchus ocellatus</name>
    <dbReference type="NCBI Taxonomy" id="259542"/>
    <lineage>
        <taxon>Eukaryota</taxon>
        <taxon>Metazoa</taxon>
        <taxon>Spiralia</taxon>
        <taxon>Lophotrochozoa</taxon>
        <taxon>Mollusca</taxon>
        <taxon>Gastropoda</taxon>
        <taxon>Heterobranchia</taxon>
        <taxon>Euthyneura</taxon>
        <taxon>Panpulmonata</taxon>
        <taxon>Sacoglossa</taxon>
        <taxon>Placobranchoidea</taxon>
        <taxon>Plakobranchidae</taxon>
        <taxon>Plakobranchus</taxon>
    </lineage>
</organism>
<keyword evidence="1" id="KW-0472">Membrane</keyword>
<evidence type="ECO:0000313" key="2">
    <source>
        <dbReference type="EMBL" id="GFN99788.1"/>
    </source>
</evidence>
<keyword evidence="1" id="KW-0812">Transmembrane</keyword>
<proteinExistence type="predicted"/>
<comment type="caution">
    <text evidence="2">The sequence shown here is derived from an EMBL/GenBank/DDBJ whole genome shotgun (WGS) entry which is preliminary data.</text>
</comment>
<dbReference type="Proteomes" id="UP000735302">
    <property type="component" value="Unassembled WGS sequence"/>
</dbReference>
<evidence type="ECO:0000256" key="1">
    <source>
        <dbReference type="SAM" id="Phobius"/>
    </source>
</evidence>
<name>A0AAV4A0Q3_9GAST</name>
<evidence type="ECO:0000313" key="3">
    <source>
        <dbReference type="Proteomes" id="UP000735302"/>
    </source>
</evidence>
<accession>A0AAV4A0Q3</accession>
<dbReference type="EMBL" id="BLXT01003024">
    <property type="protein sequence ID" value="GFN99788.1"/>
    <property type="molecule type" value="Genomic_DNA"/>
</dbReference>
<gene>
    <name evidence="2" type="ORF">PoB_002629400</name>
</gene>
<sequence>MVGDSEIGRSASLHMTWVCHFHVALAPPRLPSSIVRSHLCVRSSRPSAFHGFFSGLIGALLPLSGFQGGFASNCAKKNEKMKSNKLILRIKGNESILISNLKRTTSSNK</sequence>